<organism evidence="3 4">
    <name type="scientific">Entamoeba invadens IP1</name>
    <dbReference type="NCBI Taxonomy" id="370355"/>
    <lineage>
        <taxon>Eukaryota</taxon>
        <taxon>Amoebozoa</taxon>
        <taxon>Evosea</taxon>
        <taxon>Archamoebae</taxon>
        <taxon>Mastigamoebida</taxon>
        <taxon>Entamoebidae</taxon>
        <taxon>Entamoeba</taxon>
    </lineage>
</organism>
<feature type="domain" description="EF-hand" evidence="2">
    <location>
        <begin position="84"/>
        <end position="119"/>
    </location>
</feature>
<dbReference type="InterPro" id="IPR011992">
    <property type="entry name" value="EF-hand-dom_pair"/>
</dbReference>
<dbReference type="GeneID" id="14887968"/>
<dbReference type="VEuPathDB" id="AmoebaDB:EIN_492920"/>
<keyword evidence="4" id="KW-1185">Reference proteome</keyword>
<dbReference type="PROSITE" id="PS50222">
    <property type="entry name" value="EF_HAND_2"/>
    <property type="match status" value="2"/>
</dbReference>
<gene>
    <name evidence="3" type="ORF">EIN_492920</name>
</gene>
<dbReference type="Pfam" id="PF13499">
    <property type="entry name" value="EF-hand_7"/>
    <property type="match status" value="1"/>
</dbReference>
<accession>A0A0A1U435</accession>
<evidence type="ECO:0000256" key="1">
    <source>
        <dbReference type="ARBA" id="ARBA00022837"/>
    </source>
</evidence>
<dbReference type="Proteomes" id="UP000014680">
    <property type="component" value="Unassembled WGS sequence"/>
</dbReference>
<reference evidence="3 4" key="1">
    <citation type="submission" date="2012-10" db="EMBL/GenBank/DDBJ databases">
        <authorList>
            <person name="Zafar N."/>
            <person name="Inman J."/>
            <person name="Hall N."/>
            <person name="Lorenzi H."/>
            <person name="Caler E."/>
        </authorList>
    </citation>
    <scope>NUCLEOTIDE SEQUENCE [LARGE SCALE GENOMIC DNA]</scope>
    <source>
        <strain evidence="3 4">IP1</strain>
    </source>
</reference>
<feature type="non-terminal residue" evidence="3">
    <location>
        <position position="123"/>
    </location>
</feature>
<evidence type="ECO:0000313" key="4">
    <source>
        <dbReference type="Proteomes" id="UP000014680"/>
    </source>
</evidence>
<sequence length="123" mass="14194">MCEFSVHFLHGFCDKDNDKLVSKEELFPFLFKYLKIKEGGPGSGFQSYLFDLCDLNQNGKLDITEFIHLMTCLEVFETCREYSDKLTLMMVLFKAMDSDGNGRLDSVEIKNAILKLEKTEDPM</sequence>
<dbReference type="InterPro" id="IPR002048">
    <property type="entry name" value="EF_hand_dom"/>
</dbReference>
<evidence type="ECO:0000259" key="2">
    <source>
        <dbReference type="PROSITE" id="PS50222"/>
    </source>
</evidence>
<keyword evidence="1" id="KW-0106">Calcium</keyword>
<dbReference type="RefSeq" id="XP_004255774.1">
    <property type="nucleotide sequence ID" value="XM_004255726.1"/>
</dbReference>
<dbReference type="EMBL" id="KB206684">
    <property type="protein sequence ID" value="ELP89003.1"/>
    <property type="molecule type" value="Genomic_DNA"/>
</dbReference>
<protein>
    <recommendedName>
        <fullName evidence="2">EF-hand domain-containing protein</fullName>
    </recommendedName>
</protein>
<dbReference type="InterPro" id="IPR018247">
    <property type="entry name" value="EF_Hand_1_Ca_BS"/>
</dbReference>
<evidence type="ECO:0000313" key="3">
    <source>
        <dbReference type="EMBL" id="ELP89003.1"/>
    </source>
</evidence>
<dbReference type="SUPFAM" id="SSF47473">
    <property type="entry name" value="EF-hand"/>
    <property type="match status" value="1"/>
</dbReference>
<dbReference type="OrthoDB" id="26525at2759"/>
<feature type="domain" description="EF-hand" evidence="2">
    <location>
        <begin position="49"/>
        <end position="76"/>
    </location>
</feature>
<dbReference type="Gene3D" id="1.10.238.10">
    <property type="entry name" value="EF-hand"/>
    <property type="match status" value="1"/>
</dbReference>
<dbReference type="GO" id="GO:0005509">
    <property type="term" value="F:calcium ion binding"/>
    <property type="evidence" value="ECO:0007669"/>
    <property type="project" value="InterPro"/>
</dbReference>
<name>A0A0A1U435_ENTIV</name>
<dbReference type="AlphaFoldDB" id="A0A0A1U435"/>
<dbReference type="KEGG" id="eiv:EIN_492920"/>
<proteinExistence type="predicted"/>
<dbReference type="PROSITE" id="PS00018">
    <property type="entry name" value="EF_HAND_1"/>
    <property type="match status" value="3"/>
</dbReference>